<reference evidence="2 3" key="1">
    <citation type="journal article" date="2018" name="Biotechnol. Adv.">
        <title>Improved genomic resources and new bioinformatic workflow for the carcinogenic parasite Clonorchis sinensis: Biotechnological implications.</title>
        <authorList>
            <person name="Wang D."/>
            <person name="Korhonen P.K."/>
            <person name="Gasser R.B."/>
            <person name="Young N.D."/>
        </authorList>
    </citation>
    <scope>NUCLEOTIDE SEQUENCE [LARGE SCALE GENOMIC DNA]</scope>
    <source>
        <strain evidence="2">Cs-k2</strain>
    </source>
</reference>
<feature type="compositionally biased region" description="Polar residues" evidence="1">
    <location>
        <begin position="1"/>
        <end position="24"/>
    </location>
</feature>
<proteinExistence type="predicted"/>
<protein>
    <submittedName>
        <fullName evidence="2">Uncharacterized protein</fullName>
    </submittedName>
</protein>
<dbReference type="InParanoid" id="A0A3R7EMN8"/>
<keyword evidence="3" id="KW-1185">Reference proteome</keyword>
<dbReference type="AlphaFoldDB" id="A0A3R7EMN8"/>
<sequence>MSAQGHPSVPDITTVSDDQGVQKQSEVEKDDQCWLSELVTQFHYSSEPAPDPNPDQGDNQPDSRVSDSLAGYSDPTTVLMYMVQCCETELKCLSAVLLEGSTGTEVVLGRPSLYRSSRNAGVGFEPRTFRASANLLTERSVVRTRPPPLNFPCLGLDNLAVTQSSCSPRVAWQLGTERVLQVNDQHSRAFCDQSWRGPRNGRWYGIHRSTRPDAVFSVSRFLSSQDPWTVRLDFKPPKIGARYGHWLERESTVRNVCDSDPASASRLLLFRLGQPGSTSALVLPLGCVAARHIKGCYS</sequence>
<dbReference type="OrthoDB" id="1906282at2759"/>
<evidence type="ECO:0000313" key="3">
    <source>
        <dbReference type="Proteomes" id="UP000286415"/>
    </source>
</evidence>
<gene>
    <name evidence="2" type="ORF">CSKR_109692</name>
</gene>
<reference evidence="2 3" key="2">
    <citation type="journal article" date="2021" name="Genomics">
        <title>High-quality reference genome for Clonorchis sinensis.</title>
        <authorList>
            <person name="Young N.D."/>
            <person name="Stroehlein A.J."/>
            <person name="Kinkar L."/>
            <person name="Wang T."/>
            <person name="Sohn W.M."/>
            <person name="Chang B.C.H."/>
            <person name="Kaur P."/>
            <person name="Weisz D."/>
            <person name="Dudchenko O."/>
            <person name="Aiden E.L."/>
            <person name="Korhonen P.K."/>
            <person name="Gasser R.B."/>
        </authorList>
    </citation>
    <scope>NUCLEOTIDE SEQUENCE [LARGE SCALE GENOMIC DNA]</scope>
    <source>
        <strain evidence="2">Cs-k2</strain>
    </source>
</reference>
<feature type="region of interest" description="Disordered" evidence="1">
    <location>
        <begin position="44"/>
        <end position="70"/>
    </location>
</feature>
<evidence type="ECO:0000313" key="2">
    <source>
        <dbReference type="EMBL" id="KAG5440990.1"/>
    </source>
</evidence>
<dbReference type="Proteomes" id="UP000286415">
    <property type="component" value="Unassembled WGS sequence"/>
</dbReference>
<accession>A0A3R7EMN8</accession>
<evidence type="ECO:0000256" key="1">
    <source>
        <dbReference type="SAM" id="MobiDB-lite"/>
    </source>
</evidence>
<organism evidence="2 3">
    <name type="scientific">Clonorchis sinensis</name>
    <name type="common">Chinese liver fluke</name>
    <dbReference type="NCBI Taxonomy" id="79923"/>
    <lineage>
        <taxon>Eukaryota</taxon>
        <taxon>Metazoa</taxon>
        <taxon>Spiralia</taxon>
        <taxon>Lophotrochozoa</taxon>
        <taxon>Platyhelminthes</taxon>
        <taxon>Trematoda</taxon>
        <taxon>Digenea</taxon>
        <taxon>Opisthorchiida</taxon>
        <taxon>Opisthorchiata</taxon>
        <taxon>Opisthorchiidae</taxon>
        <taxon>Clonorchis</taxon>
    </lineage>
</organism>
<name>A0A3R7EMN8_CLOSI</name>
<comment type="caution">
    <text evidence="2">The sequence shown here is derived from an EMBL/GenBank/DDBJ whole genome shotgun (WGS) entry which is preliminary data.</text>
</comment>
<feature type="region of interest" description="Disordered" evidence="1">
    <location>
        <begin position="1"/>
        <end position="32"/>
    </location>
</feature>
<dbReference type="EMBL" id="NIRI02000077">
    <property type="protein sequence ID" value="KAG5440990.1"/>
    <property type="molecule type" value="Genomic_DNA"/>
</dbReference>